<feature type="transmembrane region" description="Helical" evidence="2">
    <location>
        <begin position="398"/>
        <end position="414"/>
    </location>
</feature>
<dbReference type="RefSeq" id="WP_356761108.1">
    <property type="nucleotide sequence ID" value="NZ_JBHMAR010000039.1"/>
</dbReference>
<feature type="transmembrane region" description="Helical" evidence="2">
    <location>
        <begin position="281"/>
        <end position="303"/>
    </location>
</feature>
<keyword evidence="4" id="KW-1185">Reference proteome</keyword>
<keyword evidence="2" id="KW-0472">Membrane</keyword>
<proteinExistence type="predicted"/>
<dbReference type="Proteomes" id="UP001589703">
    <property type="component" value="Unassembled WGS sequence"/>
</dbReference>
<evidence type="ECO:0000313" key="4">
    <source>
        <dbReference type="Proteomes" id="UP001589703"/>
    </source>
</evidence>
<organism evidence="3 4">
    <name type="scientific">Streptomyces thermocoprophilus</name>
    <dbReference type="NCBI Taxonomy" id="78356"/>
    <lineage>
        <taxon>Bacteria</taxon>
        <taxon>Bacillati</taxon>
        <taxon>Actinomycetota</taxon>
        <taxon>Actinomycetes</taxon>
        <taxon>Kitasatosporales</taxon>
        <taxon>Streptomycetaceae</taxon>
        <taxon>Streptomyces</taxon>
    </lineage>
</organism>
<reference evidence="3 4" key="1">
    <citation type="submission" date="2024-09" db="EMBL/GenBank/DDBJ databases">
        <authorList>
            <person name="Sun Q."/>
            <person name="Mori K."/>
        </authorList>
    </citation>
    <scope>NUCLEOTIDE SEQUENCE [LARGE SCALE GENOMIC DNA]</scope>
    <source>
        <strain evidence="3 4">JCM 10918</strain>
    </source>
</reference>
<keyword evidence="2" id="KW-0812">Transmembrane</keyword>
<feature type="transmembrane region" description="Helical" evidence="2">
    <location>
        <begin position="53"/>
        <end position="75"/>
    </location>
</feature>
<evidence type="ECO:0000256" key="1">
    <source>
        <dbReference type="SAM" id="MobiDB-lite"/>
    </source>
</evidence>
<evidence type="ECO:0000256" key="2">
    <source>
        <dbReference type="SAM" id="Phobius"/>
    </source>
</evidence>
<comment type="caution">
    <text evidence="3">The sequence shown here is derived from an EMBL/GenBank/DDBJ whole genome shotgun (WGS) entry which is preliminary data.</text>
</comment>
<accession>A0ABV5VJS3</accession>
<keyword evidence="2" id="KW-1133">Transmembrane helix</keyword>
<feature type="transmembrane region" description="Helical" evidence="2">
    <location>
        <begin position="338"/>
        <end position="354"/>
    </location>
</feature>
<feature type="region of interest" description="Disordered" evidence="1">
    <location>
        <begin position="1"/>
        <end position="27"/>
    </location>
</feature>
<name>A0ABV5VJS3_9ACTN</name>
<feature type="transmembrane region" description="Helical" evidence="2">
    <location>
        <begin position="420"/>
        <end position="442"/>
    </location>
</feature>
<sequence length="458" mass="47211">MSPHAHPGGPGPDRPGGKVPDAGGGVVLGPEEHADYRRLRHAAAVRHRTSRSIGASVLLLVALLLTPPALVAAWVDDTVTDTDRYVRTVAPLAGEPAVQQVVTDRLTARVVAEVDVESVVAALSKSLADAGAPPAVVDRTGALVGPLRGALTNAVHGIVQRVVSSDTFEQAWVGANRRAHAGVVSMLTGDDSRAVRAQGDTVTLDLGTVVDQVKQRLVDQGFEKAAAIPAPDRRITLFRTDELSKAQDAMRLLDVMGAWLPAITLAFAALAVWVAPAHRTMLLVTACGVAVMTVVLLVGLAVVRRVYLDSVPATVLPANAAAVVYDTFVRFLRDSTRTLLVLAVVTALAAYLYGPSRVARGVRSLAGRAAGAGGRALRDAGADTGAAGRWLDGHRPETTGVVLGLGALALLLWNRPTVGAVALVAGLVVLVLVVLAVLASAAGGRTGGPAPRPDAAVP</sequence>
<gene>
    <name evidence="3" type="ORF">ACFFRO_23555</name>
</gene>
<evidence type="ECO:0008006" key="5">
    <source>
        <dbReference type="Google" id="ProtNLM"/>
    </source>
</evidence>
<feature type="transmembrane region" description="Helical" evidence="2">
    <location>
        <begin position="252"/>
        <end position="275"/>
    </location>
</feature>
<dbReference type="EMBL" id="JBHMAR010000039">
    <property type="protein sequence ID" value="MFB9738068.1"/>
    <property type="molecule type" value="Genomic_DNA"/>
</dbReference>
<protein>
    <recommendedName>
        <fullName evidence="5">Integral membrane protein</fullName>
    </recommendedName>
</protein>
<evidence type="ECO:0000313" key="3">
    <source>
        <dbReference type="EMBL" id="MFB9738068.1"/>
    </source>
</evidence>